<evidence type="ECO:0000313" key="2">
    <source>
        <dbReference type="EMBL" id="HAW74164.1"/>
    </source>
</evidence>
<dbReference type="Proteomes" id="UP000263517">
    <property type="component" value="Unassembled WGS sequence"/>
</dbReference>
<feature type="compositionally biased region" description="Low complexity" evidence="1">
    <location>
        <begin position="132"/>
        <end position="235"/>
    </location>
</feature>
<dbReference type="RefSeq" id="WP_052806675.1">
    <property type="nucleotide sequence ID" value="NZ_CAJXAX010000013.1"/>
</dbReference>
<evidence type="ECO:0000313" key="5">
    <source>
        <dbReference type="Proteomes" id="UP000264779"/>
    </source>
</evidence>
<protein>
    <submittedName>
        <fullName evidence="3">Uncharacterized protein</fullName>
    </submittedName>
</protein>
<dbReference type="OrthoDB" id="6332909at2"/>
<evidence type="ECO:0000313" key="3">
    <source>
        <dbReference type="EMBL" id="HBU52395.1"/>
    </source>
</evidence>
<dbReference type="EMBL" id="DONK01000220">
    <property type="protein sequence ID" value="HBU52395.1"/>
    <property type="molecule type" value="Genomic_DNA"/>
</dbReference>
<dbReference type="AlphaFoldDB" id="A0A358E343"/>
<dbReference type="Proteomes" id="UP000264779">
    <property type="component" value="Unassembled WGS sequence"/>
</dbReference>
<accession>A0A358E343</accession>
<name>A0A358E343_9ALTE</name>
<evidence type="ECO:0000313" key="4">
    <source>
        <dbReference type="Proteomes" id="UP000263517"/>
    </source>
</evidence>
<feature type="region of interest" description="Disordered" evidence="1">
    <location>
        <begin position="122"/>
        <end position="241"/>
    </location>
</feature>
<evidence type="ECO:0000256" key="1">
    <source>
        <dbReference type="SAM" id="MobiDB-lite"/>
    </source>
</evidence>
<comment type="caution">
    <text evidence="3">The sequence shown here is derived from an EMBL/GenBank/DDBJ whole genome shotgun (WGS) entry which is preliminary data.</text>
</comment>
<proteinExistence type="predicted"/>
<reference evidence="4 5" key="1">
    <citation type="journal article" date="2018" name="Nat. Biotechnol.">
        <title>A standardized bacterial taxonomy based on genome phylogeny substantially revises the tree of life.</title>
        <authorList>
            <person name="Parks D.H."/>
            <person name="Chuvochina M."/>
            <person name="Waite D.W."/>
            <person name="Rinke C."/>
            <person name="Skarshewski A."/>
            <person name="Chaumeil P.A."/>
            <person name="Hugenholtz P."/>
        </authorList>
    </citation>
    <scope>NUCLEOTIDE SEQUENCE [LARGE SCALE GENOMIC DNA]</scope>
    <source>
        <strain evidence="3">UBA11621</strain>
        <strain evidence="2">UBA11978</strain>
    </source>
</reference>
<sequence length="241" mass="24753">MSDKYKSSPFFGWLTAGADLITAQLESAANTVSQRLDDTHEAFESMQVKGKQVETELKQTWHPATVIDSAQQLVSTLPVVSMLFGNKRQTNRELQLDALSAKVDLLVEQVAILAAKQAAEKAKAETAKSPRKTSASKASSPAKTTAGSKSAATKSTTAKRGSTAASKTSASKTTAVKRTGASNATKTKATASTTSTQPAAKKATAAQATTTASSAAGKNGAASASSESAKATPKAPTETND</sequence>
<dbReference type="EMBL" id="DNAN01000012">
    <property type="protein sequence ID" value="HAW74164.1"/>
    <property type="molecule type" value="Genomic_DNA"/>
</dbReference>
<gene>
    <name evidence="2" type="ORF">DCW74_00330</name>
    <name evidence="3" type="ORF">DEB45_14165</name>
</gene>
<organism evidence="3 5">
    <name type="scientific">Alteromonas australica</name>
    <dbReference type="NCBI Taxonomy" id="589873"/>
    <lineage>
        <taxon>Bacteria</taxon>
        <taxon>Pseudomonadati</taxon>
        <taxon>Pseudomonadota</taxon>
        <taxon>Gammaproteobacteria</taxon>
        <taxon>Alteromonadales</taxon>
        <taxon>Alteromonadaceae</taxon>
        <taxon>Alteromonas/Salinimonas group</taxon>
        <taxon>Alteromonas</taxon>
    </lineage>
</organism>